<accession>A0A3N1ZWX0</accession>
<dbReference type="EMBL" id="RKHG01000001">
    <property type="protein sequence ID" value="ROR54977.1"/>
    <property type="molecule type" value="Genomic_DNA"/>
</dbReference>
<protein>
    <submittedName>
        <fullName evidence="3">Uncharacterized protein</fullName>
    </submittedName>
</protein>
<sequence>MLAGFPACMLPRVASEPDVEWLPILGFMLCWALACLAMAWLLAPALSSAGARLSTLRYAVLDAVAFGLLWLGMGLLLSCAEDGLPVPRILLAVLGGIASFVLAWRQHDGFAWWRRNAARRRSHSGGRVVVTQGQVLQTRELPRIPREIALVSYQPDGWQPMTIRVASQASSGVQVLVTHHREDATRIRDVVPGTLSRSAQPRRSPDGKRCSSPPGKEHLLVDLDKLGRRMSGHGPQRSATLASKRSSDRP</sequence>
<dbReference type="AlphaFoldDB" id="A0A3N1ZWX0"/>
<evidence type="ECO:0000256" key="2">
    <source>
        <dbReference type="SAM" id="Phobius"/>
    </source>
</evidence>
<reference evidence="3 4" key="1">
    <citation type="submission" date="2018-11" db="EMBL/GenBank/DDBJ databases">
        <title>Sequencing the genomes of 1000 actinobacteria strains.</title>
        <authorList>
            <person name="Klenk H.-P."/>
        </authorList>
    </citation>
    <scope>NUCLEOTIDE SEQUENCE [LARGE SCALE GENOMIC DNA]</scope>
    <source>
        <strain evidence="3 4">DSM 10546</strain>
    </source>
</reference>
<feature type="region of interest" description="Disordered" evidence="1">
    <location>
        <begin position="192"/>
        <end position="250"/>
    </location>
</feature>
<keyword evidence="2" id="KW-1133">Transmembrane helix</keyword>
<comment type="caution">
    <text evidence="3">The sequence shown here is derived from an EMBL/GenBank/DDBJ whole genome shotgun (WGS) entry which is preliminary data.</text>
</comment>
<keyword evidence="2" id="KW-0472">Membrane</keyword>
<dbReference type="Proteomes" id="UP000275749">
    <property type="component" value="Unassembled WGS sequence"/>
</dbReference>
<dbReference type="RefSeq" id="WP_148060535.1">
    <property type="nucleotide sequence ID" value="NZ_RKHG01000001.1"/>
</dbReference>
<feature type="transmembrane region" description="Helical" evidence="2">
    <location>
        <begin position="25"/>
        <end position="46"/>
    </location>
</feature>
<feature type="compositionally biased region" description="Basic and acidic residues" evidence="1">
    <location>
        <begin position="203"/>
        <end position="227"/>
    </location>
</feature>
<evidence type="ECO:0000313" key="3">
    <source>
        <dbReference type="EMBL" id="ROR54977.1"/>
    </source>
</evidence>
<evidence type="ECO:0000313" key="4">
    <source>
        <dbReference type="Proteomes" id="UP000275749"/>
    </source>
</evidence>
<gene>
    <name evidence="3" type="ORF">EDD41_2219</name>
</gene>
<feature type="transmembrane region" description="Helical" evidence="2">
    <location>
        <begin position="58"/>
        <end position="77"/>
    </location>
</feature>
<name>A0A3N1ZWX0_9ACTN</name>
<organism evidence="3 4">
    <name type="scientific">Luteococcus japonicus</name>
    <dbReference type="NCBI Taxonomy" id="33984"/>
    <lineage>
        <taxon>Bacteria</taxon>
        <taxon>Bacillati</taxon>
        <taxon>Actinomycetota</taxon>
        <taxon>Actinomycetes</taxon>
        <taxon>Propionibacteriales</taxon>
        <taxon>Propionibacteriaceae</taxon>
        <taxon>Luteococcus</taxon>
    </lineage>
</organism>
<evidence type="ECO:0000256" key="1">
    <source>
        <dbReference type="SAM" id="MobiDB-lite"/>
    </source>
</evidence>
<proteinExistence type="predicted"/>
<keyword evidence="2" id="KW-0812">Transmembrane</keyword>
<feature type="transmembrane region" description="Helical" evidence="2">
    <location>
        <begin position="89"/>
        <end position="105"/>
    </location>
</feature>